<proteinExistence type="predicted"/>
<accession>A0A6G1KNP2</accession>
<name>A0A6G1KNP2_9PLEO</name>
<evidence type="ECO:0000313" key="2">
    <source>
        <dbReference type="EMBL" id="KAF2714516.1"/>
    </source>
</evidence>
<keyword evidence="1" id="KW-0732">Signal</keyword>
<organism evidence="2 3">
    <name type="scientific">Pleomassaria siparia CBS 279.74</name>
    <dbReference type="NCBI Taxonomy" id="1314801"/>
    <lineage>
        <taxon>Eukaryota</taxon>
        <taxon>Fungi</taxon>
        <taxon>Dikarya</taxon>
        <taxon>Ascomycota</taxon>
        <taxon>Pezizomycotina</taxon>
        <taxon>Dothideomycetes</taxon>
        <taxon>Pleosporomycetidae</taxon>
        <taxon>Pleosporales</taxon>
        <taxon>Pleomassariaceae</taxon>
        <taxon>Pleomassaria</taxon>
    </lineage>
</organism>
<dbReference type="AlphaFoldDB" id="A0A6G1KNP2"/>
<evidence type="ECO:0000313" key="3">
    <source>
        <dbReference type="Proteomes" id="UP000799428"/>
    </source>
</evidence>
<dbReference type="EMBL" id="MU005764">
    <property type="protein sequence ID" value="KAF2714516.1"/>
    <property type="molecule type" value="Genomic_DNA"/>
</dbReference>
<keyword evidence="3" id="KW-1185">Reference proteome</keyword>
<feature type="chain" id="PRO_5026248809" description="Secreted protein" evidence="1">
    <location>
        <begin position="16"/>
        <end position="78"/>
    </location>
</feature>
<feature type="signal peptide" evidence="1">
    <location>
        <begin position="1"/>
        <end position="15"/>
    </location>
</feature>
<protein>
    <recommendedName>
        <fullName evidence="4">Secreted protein</fullName>
    </recommendedName>
</protein>
<dbReference type="Proteomes" id="UP000799428">
    <property type="component" value="Unassembled WGS sequence"/>
</dbReference>
<gene>
    <name evidence="2" type="ORF">K504DRAFT_5393</name>
</gene>
<sequence>MPLLWLLQICRSASPSQYPPAPIQDDGEHFNIVVCYKLLVNLCISDMFSQSPGWWGARLRRLPPVSSRIRNGCIMMFG</sequence>
<reference evidence="2" key="1">
    <citation type="journal article" date="2020" name="Stud. Mycol.">
        <title>101 Dothideomycetes genomes: a test case for predicting lifestyles and emergence of pathogens.</title>
        <authorList>
            <person name="Haridas S."/>
            <person name="Albert R."/>
            <person name="Binder M."/>
            <person name="Bloem J."/>
            <person name="Labutti K."/>
            <person name="Salamov A."/>
            <person name="Andreopoulos B."/>
            <person name="Baker S."/>
            <person name="Barry K."/>
            <person name="Bills G."/>
            <person name="Bluhm B."/>
            <person name="Cannon C."/>
            <person name="Castanera R."/>
            <person name="Culley D."/>
            <person name="Daum C."/>
            <person name="Ezra D."/>
            <person name="Gonzalez J."/>
            <person name="Henrissat B."/>
            <person name="Kuo A."/>
            <person name="Liang C."/>
            <person name="Lipzen A."/>
            <person name="Lutzoni F."/>
            <person name="Magnuson J."/>
            <person name="Mondo S."/>
            <person name="Nolan M."/>
            <person name="Ohm R."/>
            <person name="Pangilinan J."/>
            <person name="Park H.-J."/>
            <person name="Ramirez L."/>
            <person name="Alfaro M."/>
            <person name="Sun H."/>
            <person name="Tritt A."/>
            <person name="Yoshinaga Y."/>
            <person name="Zwiers L.-H."/>
            <person name="Turgeon B."/>
            <person name="Goodwin S."/>
            <person name="Spatafora J."/>
            <person name="Crous P."/>
            <person name="Grigoriev I."/>
        </authorList>
    </citation>
    <scope>NUCLEOTIDE SEQUENCE</scope>
    <source>
        <strain evidence="2">CBS 279.74</strain>
    </source>
</reference>
<evidence type="ECO:0000256" key="1">
    <source>
        <dbReference type="SAM" id="SignalP"/>
    </source>
</evidence>
<evidence type="ECO:0008006" key="4">
    <source>
        <dbReference type="Google" id="ProtNLM"/>
    </source>
</evidence>